<dbReference type="InterPro" id="IPR024087">
    <property type="entry name" value="Creatininase-like_sf"/>
</dbReference>
<dbReference type="InterPro" id="IPR003785">
    <property type="entry name" value="Creatininase/forma_Hydrolase"/>
</dbReference>
<dbReference type="Pfam" id="PF02633">
    <property type="entry name" value="Creatininase"/>
    <property type="match status" value="1"/>
</dbReference>
<evidence type="ECO:0000256" key="4">
    <source>
        <dbReference type="ARBA" id="ARBA00022833"/>
    </source>
</evidence>
<comment type="caution">
    <text evidence="6">The sequence shown here is derived from an EMBL/GenBank/DDBJ whole genome shotgun (WGS) entry which is preliminary data.</text>
</comment>
<comment type="cofactor">
    <cofactor evidence="1">
        <name>Zn(2+)</name>
        <dbReference type="ChEBI" id="CHEBI:29105"/>
    </cofactor>
</comment>
<evidence type="ECO:0000256" key="1">
    <source>
        <dbReference type="ARBA" id="ARBA00001947"/>
    </source>
</evidence>
<sequence>MAARLWSDLTTRDVSARDMGRTVAVLPVAAIEQHGPHLPLCTDVAIMDGYLARACALVPADLDVLVLPVQSVGKSDEHDAFPGTLSLTTATALAAWGEIGAGVHRAGCSRLVIVTSHGGNSALIDLVAGDLRARFGMVAVTTAWARFGYPDGCFPEDEIVHGIHAGGVETALILALRPDLVRREAVADFPSRTRAMVGDFTHLRAGRPAAFAWKAGDLHPSGAIGDARLGTAEAGEAALDHGARAFVALLHDVARFDLLGR</sequence>
<protein>
    <submittedName>
        <fullName evidence="6">Creatinine amidohydrolase</fullName>
    </submittedName>
</protein>
<name>A0ABQ4QAW2_9HYPH</name>
<dbReference type="PANTHER" id="PTHR35005:SF1">
    <property type="entry name" value="2-AMINO-5-FORMYLAMINO-6-RIBOSYLAMINOPYRIMIDIN-4(3H)-ONE 5'-MONOPHOSPHATE DEFORMYLASE"/>
    <property type="match status" value="1"/>
</dbReference>
<dbReference type="PANTHER" id="PTHR35005">
    <property type="entry name" value="3-DEHYDRO-SCYLLO-INOSOSE HYDROLASE"/>
    <property type="match status" value="1"/>
</dbReference>
<keyword evidence="4" id="KW-0862">Zinc</keyword>
<dbReference type="SUPFAM" id="SSF102215">
    <property type="entry name" value="Creatininase"/>
    <property type="match status" value="1"/>
</dbReference>
<keyword evidence="2" id="KW-0479">Metal-binding</keyword>
<keyword evidence="7" id="KW-1185">Reference proteome</keyword>
<accession>A0ABQ4QAW2</accession>
<evidence type="ECO:0000313" key="7">
    <source>
        <dbReference type="Proteomes" id="UP001055117"/>
    </source>
</evidence>
<evidence type="ECO:0000256" key="2">
    <source>
        <dbReference type="ARBA" id="ARBA00022723"/>
    </source>
</evidence>
<evidence type="ECO:0000313" key="6">
    <source>
        <dbReference type="EMBL" id="GJD42361.1"/>
    </source>
</evidence>
<gene>
    <name evidence="6" type="primary">crnA</name>
    <name evidence="6" type="ORF">AFCDBAGC_0197</name>
</gene>
<dbReference type="Proteomes" id="UP001055117">
    <property type="component" value="Unassembled WGS sequence"/>
</dbReference>
<dbReference type="Gene3D" id="3.40.50.10310">
    <property type="entry name" value="Creatininase"/>
    <property type="match status" value="1"/>
</dbReference>
<comment type="similarity">
    <text evidence="5">Belongs to the creatininase superfamily.</text>
</comment>
<reference evidence="6 7" key="1">
    <citation type="journal article" date="2021" name="Front. Microbiol.">
        <title>Comprehensive Comparative Genomics and Phenotyping of Methylobacterium Species.</title>
        <authorList>
            <person name="Alessa O."/>
            <person name="Ogura Y."/>
            <person name="Fujitani Y."/>
            <person name="Takami H."/>
            <person name="Hayashi T."/>
            <person name="Sahin N."/>
            <person name="Tani A."/>
        </authorList>
    </citation>
    <scope>NUCLEOTIDE SEQUENCE [LARGE SCALE GENOMIC DNA]</scope>
    <source>
        <strain evidence="6 7">DSM 23679</strain>
    </source>
</reference>
<organism evidence="6 7">
    <name type="scientific">Methylobacterium cerastii</name>
    <dbReference type="NCBI Taxonomy" id="932741"/>
    <lineage>
        <taxon>Bacteria</taxon>
        <taxon>Pseudomonadati</taxon>
        <taxon>Pseudomonadota</taxon>
        <taxon>Alphaproteobacteria</taxon>
        <taxon>Hyphomicrobiales</taxon>
        <taxon>Methylobacteriaceae</taxon>
        <taxon>Methylobacterium</taxon>
    </lineage>
</organism>
<dbReference type="RefSeq" id="WP_238270180.1">
    <property type="nucleotide sequence ID" value="NZ_BPQG01000004.1"/>
</dbReference>
<dbReference type="EMBL" id="BPQG01000004">
    <property type="protein sequence ID" value="GJD42361.1"/>
    <property type="molecule type" value="Genomic_DNA"/>
</dbReference>
<proteinExistence type="inferred from homology"/>
<keyword evidence="3" id="KW-0378">Hydrolase</keyword>
<evidence type="ECO:0000256" key="3">
    <source>
        <dbReference type="ARBA" id="ARBA00022801"/>
    </source>
</evidence>
<evidence type="ECO:0000256" key="5">
    <source>
        <dbReference type="ARBA" id="ARBA00024029"/>
    </source>
</evidence>